<dbReference type="PROSITE" id="PS51186">
    <property type="entry name" value="GNAT"/>
    <property type="match status" value="1"/>
</dbReference>
<evidence type="ECO:0000313" key="2">
    <source>
        <dbReference type="EMBL" id="MBC5732580.1"/>
    </source>
</evidence>
<dbReference type="PANTHER" id="PTHR43441:SF11">
    <property type="entry name" value="RIBOSOMAL-PROTEIN-SERINE ACETYLTRANSFERASE"/>
    <property type="match status" value="1"/>
</dbReference>
<gene>
    <name evidence="2" type="ORF">H8S57_02410</name>
</gene>
<protein>
    <submittedName>
        <fullName evidence="2">GNAT family N-acetyltransferase</fullName>
    </submittedName>
</protein>
<dbReference type="InterPro" id="IPR016181">
    <property type="entry name" value="Acyl_CoA_acyltransferase"/>
</dbReference>
<organism evidence="2 3">
    <name type="scientific">Lawsonibacter hominis</name>
    <dbReference type="NCBI Taxonomy" id="2763053"/>
    <lineage>
        <taxon>Bacteria</taxon>
        <taxon>Bacillati</taxon>
        <taxon>Bacillota</taxon>
        <taxon>Clostridia</taxon>
        <taxon>Eubacteriales</taxon>
        <taxon>Oscillospiraceae</taxon>
        <taxon>Lawsonibacter</taxon>
    </lineage>
</organism>
<dbReference type="PANTHER" id="PTHR43441">
    <property type="entry name" value="RIBOSOMAL-PROTEIN-SERINE ACETYLTRANSFERASE"/>
    <property type="match status" value="1"/>
</dbReference>
<dbReference type="InterPro" id="IPR051908">
    <property type="entry name" value="Ribosomal_N-acetyltransferase"/>
</dbReference>
<keyword evidence="3" id="KW-1185">Reference proteome</keyword>
<evidence type="ECO:0000313" key="3">
    <source>
        <dbReference type="Proteomes" id="UP000661435"/>
    </source>
</evidence>
<accession>A0A8J6JD35</accession>
<dbReference type="InterPro" id="IPR000182">
    <property type="entry name" value="GNAT_dom"/>
</dbReference>
<dbReference type="EMBL" id="JACOPP010000002">
    <property type="protein sequence ID" value="MBC5732580.1"/>
    <property type="molecule type" value="Genomic_DNA"/>
</dbReference>
<name>A0A8J6JD35_9FIRM</name>
<sequence length="195" mass="21933">MDRLSDARALLPWQAGCIRLDTLTVEALLCLRHLEDEEGFERLTCRPVHLRGADELRIRYQTALEDPATLICGVYLQGTLRPVGKLTASNYNSRNRSAEVGYFLAPPWRGKGLMRQALSALCSMLLLEFGLNKLYAQTGAFNAPSIRLLERVGFRQEGVLRQHHELNGVLWDDAIFSLLQQDYTPNPKRPAGAGR</sequence>
<dbReference type="GO" id="GO:0005737">
    <property type="term" value="C:cytoplasm"/>
    <property type="evidence" value="ECO:0007669"/>
    <property type="project" value="TreeGrafter"/>
</dbReference>
<dbReference type="GO" id="GO:0008999">
    <property type="term" value="F:protein-N-terminal-alanine acetyltransferase activity"/>
    <property type="evidence" value="ECO:0007669"/>
    <property type="project" value="TreeGrafter"/>
</dbReference>
<dbReference type="Pfam" id="PF13302">
    <property type="entry name" value="Acetyltransf_3"/>
    <property type="match status" value="1"/>
</dbReference>
<proteinExistence type="predicted"/>
<dbReference type="Gene3D" id="3.40.630.30">
    <property type="match status" value="1"/>
</dbReference>
<dbReference type="AlphaFoldDB" id="A0A8J6JD35"/>
<dbReference type="RefSeq" id="WP_186906476.1">
    <property type="nucleotide sequence ID" value="NZ_JACOPP010000002.1"/>
</dbReference>
<feature type="domain" description="N-acetyltransferase" evidence="1">
    <location>
        <begin position="18"/>
        <end position="172"/>
    </location>
</feature>
<reference evidence="2" key="1">
    <citation type="submission" date="2020-08" db="EMBL/GenBank/DDBJ databases">
        <title>Genome public.</title>
        <authorList>
            <person name="Liu C."/>
            <person name="Sun Q."/>
        </authorList>
    </citation>
    <scope>NUCLEOTIDE SEQUENCE</scope>
    <source>
        <strain evidence="2">NSJ-51</strain>
    </source>
</reference>
<dbReference type="GO" id="GO:1990189">
    <property type="term" value="F:protein N-terminal-serine acetyltransferase activity"/>
    <property type="evidence" value="ECO:0007669"/>
    <property type="project" value="TreeGrafter"/>
</dbReference>
<comment type="caution">
    <text evidence="2">The sequence shown here is derived from an EMBL/GenBank/DDBJ whole genome shotgun (WGS) entry which is preliminary data.</text>
</comment>
<dbReference type="Proteomes" id="UP000661435">
    <property type="component" value="Unassembled WGS sequence"/>
</dbReference>
<evidence type="ECO:0000259" key="1">
    <source>
        <dbReference type="PROSITE" id="PS51186"/>
    </source>
</evidence>
<dbReference type="SUPFAM" id="SSF55729">
    <property type="entry name" value="Acyl-CoA N-acyltransferases (Nat)"/>
    <property type="match status" value="1"/>
</dbReference>